<feature type="region of interest" description="Disordered" evidence="1">
    <location>
        <begin position="297"/>
        <end position="355"/>
    </location>
</feature>
<dbReference type="EMBL" id="AMZH03019972">
    <property type="protein sequence ID" value="RRT39702.1"/>
    <property type="molecule type" value="Genomic_DNA"/>
</dbReference>
<sequence length="355" mass="38044">MEPPPDPRCDSRADSQPLLEDDDRPGVPLTRIQPHAVHGHGRGFPRPHQPSPSTSGDGADHNLIPTPARAFDGSPIGSPSGTPESPAAPNQGILPDVEPPQPQVVKARTASSTPTPAQSQSRSYNPVPIDPDLDTLSTDTADSLKEQVRRVHQRLDEVQKEVLKSRGEVKPLPATFRLPALEPYDGSGDPIEHIAAFRTQMALYDTSDALMWNPRPPSIPSHPSILDGAETVKVLLVTDRVTTGNSARDAATGTLVHGGQDTNSWQAGRDKAPPGGTVLWTSDATSKEEGRQVGLVASQTTPDSPQFNPNRDLLPNTGKEALEGPKSDEVAPRAVRQKKVLPLSQGIRTRHRGMS</sequence>
<organism evidence="2 3">
    <name type="scientific">Ensete ventricosum</name>
    <name type="common">Abyssinian banana</name>
    <name type="synonym">Musa ensete</name>
    <dbReference type="NCBI Taxonomy" id="4639"/>
    <lineage>
        <taxon>Eukaryota</taxon>
        <taxon>Viridiplantae</taxon>
        <taxon>Streptophyta</taxon>
        <taxon>Embryophyta</taxon>
        <taxon>Tracheophyta</taxon>
        <taxon>Spermatophyta</taxon>
        <taxon>Magnoliopsida</taxon>
        <taxon>Liliopsida</taxon>
        <taxon>Zingiberales</taxon>
        <taxon>Musaceae</taxon>
        <taxon>Ensete</taxon>
    </lineage>
</organism>
<evidence type="ECO:0000313" key="2">
    <source>
        <dbReference type="EMBL" id="RRT39702.1"/>
    </source>
</evidence>
<feature type="compositionally biased region" description="Basic and acidic residues" evidence="1">
    <location>
        <begin position="320"/>
        <end position="331"/>
    </location>
</feature>
<gene>
    <name evidence="2" type="ORF">B296_00019763</name>
</gene>
<feature type="compositionally biased region" description="Basic and acidic residues" evidence="1">
    <location>
        <begin position="1"/>
        <end position="13"/>
    </location>
</feature>
<dbReference type="Proteomes" id="UP000287651">
    <property type="component" value="Unassembled WGS sequence"/>
</dbReference>
<feature type="compositionally biased region" description="Polar residues" evidence="1">
    <location>
        <begin position="297"/>
        <end position="309"/>
    </location>
</feature>
<feature type="region of interest" description="Disordered" evidence="1">
    <location>
        <begin position="251"/>
        <end position="274"/>
    </location>
</feature>
<proteinExistence type="predicted"/>
<protein>
    <submittedName>
        <fullName evidence="2">Uncharacterized protein</fullName>
    </submittedName>
</protein>
<dbReference type="AlphaFoldDB" id="A0A426XJS6"/>
<evidence type="ECO:0000256" key="1">
    <source>
        <dbReference type="SAM" id="MobiDB-lite"/>
    </source>
</evidence>
<reference evidence="2 3" key="1">
    <citation type="journal article" date="2014" name="Agronomy (Basel)">
        <title>A Draft Genome Sequence for Ensete ventricosum, the Drought-Tolerant Tree Against Hunger.</title>
        <authorList>
            <person name="Harrison J."/>
            <person name="Moore K.A."/>
            <person name="Paszkiewicz K."/>
            <person name="Jones T."/>
            <person name="Grant M."/>
            <person name="Ambacheew D."/>
            <person name="Muzemil S."/>
            <person name="Studholme D.J."/>
        </authorList>
    </citation>
    <scope>NUCLEOTIDE SEQUENCE [LARGE SCALE GENOMIC DNA]</scope>
</reference>
<evidence type="ECO:0000313" key="3">
    <source>
        <dbReference type="Proteomes" id="UP000287651"/>
    </source>
</evidence>
<comment type="caution">
    <text evidence="2">The sequence shown here is derived from an EMBL/GenBank/DDBJ whole genome shotgun (WGS) entry which is preliminary data.</text>
</comment>
<feature type="compositionally biased region" description="Polar residues" evidence="1">
    <location>
        <begin position="109"/>
        <end position="124"/>
    </location>
</feature>
<accession>A0A426XJS6</accession>
<name>A0A426XJS6_ENSVE</name>
<feature type="region of interest" description="Disordered" evidence="1">
    <location>
        <begin position="1"/>
        <end position="144"/>
    </location>
</feature>